<evidence type="ECO:0000259" key="6">
    <source>
        <dbReference type="Pfam" id="PF01490"/>
    </source>
</evidence>
<feature type="transmembrane region" description="Helical" evidence="5">
    <location>
        <begin position="181"/>
        <end position="202"/>
    </location>
</feature>
<dbReference type="PANTHER" id="PTHR22950">
    <property type="entry name" value="AMINO ACID TRANSPORTER"/>
    <property type="match status" value="1"/>
</dbReference>
<feature type="transmembrane region" description="Helical" evidence="5">
    <location>
        <begin position="152"/>
        <end position="175"/>
    </location>
</feature>
<evidence type="ECO:0000256" key="4">
    <source>
        <dbReference type="ARBA" id="ARBA00023136"/>
    </source>
</evidence>
<dbReference type="InterPro" id="IPR013057">
    <property type="entry name" value="AA_transpt_TM"/>
</dbReference>
<reference evidence="7" key="1">
    <citation type="submission" date="2025-08" db="UniProtKB">
        <authorList>
            <consortium name="Ensembl"/>
        </authorList>
    </citation>
    <scope>IDENTIFICATION</scope>
</reference>
<keyword evidence="3 5" id="KW-1133">Transmembrane helix</keyword>
<evidence type="ECO:0000313" key="7">
    <source>
        <dbReference type="Ensembl" id="ENSCCRP00020003103.1"/>
    </source>
</evidence>
<feature type="transmembrane region" description="Helical" evidence="5">
    <location>
        <begin position="290"/>
        <end position="313"/>
    </location>
</feature>
<feature type="transmembrane region" description="Helical" evidence="5">
    <location>
        <begin position="400"/>
        <end position="424"/>
    </location>
</feature>
<feature type="transmembrane region" description="Helical" evidence="5">
    <location>
        <begin position="333"/>
        <end position="355"/>
    </location>
</feature>
<proteinExistence type="predicted"/>
<dbReference type="Ensembl" id="ENSCCRT00020003590.1">
    <property type="protein sequence ID" value="ENSCCRP00020003103.1"/>
    <property type="gene ID" value="ENSCCRG00020001124.1"/>
</dbReference>
<evidence type="ECO:0000256" key="3">
    <source>
        <dbReference type="ARBA" id="ARBA00022989"/>
    </source>
</evidence>
<feature type="transmembrane region" description="Helical" evidence="5">
    <location>
        <begin position="72"/>
        <end position="94"/>
    </location>
</feature>
<organism evidence="7 8">
    <name type="scientific">Cyprinus carpio</name>
    <name type="common">Common carp</name>
    <dbReference type="NCBI Taxonomy" id="7962"/>
    <lineage>
        <taxon>Eukaryota</taxon>
        <taxon>Metazoa</taxon>
        <taxon>Chordata</taxon>
        <taxon>Craniata</taxon>
        <taxon>Vertebrata</taxon>
        <taxon>Euteleostomi</taxon>
        <taxon>Actinopterygii</taxon>
        <taxon>Neopterygii</taxon>
        <taxon>Teleostei</taxon>
        <taxon>Ostariophysi</taxon>
        <taxon>Cypriniformes</taxon>
        <taxon>Cyprinidae</taxon>
        <taxon>Cyprininae</taxon>
        <taxon>Cyprinus</taxon>
    </lineage>
</organism>
<protein>
    <submittedName>
        <fullName evidence="7">Solute carrier family 38 member 3a</fullName>
    </submittedName>
</protein>
<feature type="transmembrane region" description="Helical" evidence="5">
    <location>
        <begin position="376"/>
        <end position="394"/>
    </location>
</feature>
<dbReference type="GO" id="GO:0015817">
    <property type="term" value="P:histidine transport"/>
    <property type="evidence" value="ECO:0007669"/>
    <property type="project" value="TreeGrafter"/>
</dbReference>
<dbReference type="Pfam" id="PF01490">
    <property type="entry name" value="Aa_trans"/>
    <property type="match status" value="1"/>
</dbReference>
<dbReference type="Proteomes" id="UP000694701">
    <property type="component" value="Unplaced"/>
</dbReference>
<evidence type="ECO:0000256" key="2">
    <source>
        <dbReference type="ARBA" id="ARBA00022692"/>
    </source>
</evidence>
<dbReference type="AlphaFoldDB" id="A0A8C2BY80"/>
<keyword evidence="2 5" id="KW-0812">Transmembrane</keyword>
<evidence type="ECO:0000256" key="1">
    <source>
        <dbReference type="ARBA" id="ARBA00004141"/>
    </source>
</evidence>
<dbReference type="PANTHER" id="PTHR22950:SF22">
    <property type="entry name" value="SODIUM-COUPLED NEUTRAL AMINO ACID TRANSPORTER 3"/>
    <property type="match status" value="1"/>
</dbReference>
<comment type="subcellular location">
    <subcellularLocation>
        <location evidence="1">Membrane</location>
        <topology evidence="1">Multi-pass membrane protein</topology>
    </subcellularLocation>
</comment>
<accession>A0A8C2BY80</accession>
<feature type="transmembrane region" description="Helical" evidence="5">
    <location>
        <begin position="44"/>
        <end position="65"/>
    </location>
</feature>
<evidence type="ECO:0000313" key="8">
    <source>
        <dbReference type="Proteomes" id="UP000694701"/>
    </source>
</evidence>
<dbReference type="GO" id="GO:0015186">
    <property type="term" value="F:L-glutamine transmembrane transporter activity"/>
    <property type="evidence" value="ECO:0007669"/>
    <property type="project" value="TreeGrafter"/>
</dbReference>
<dbReference type="GO" id="GO:0005290">
    <property type="term" value="F:L-histidine transmembrane transporter activity"/>
    <property type="evidence" value="ECO:0007669"/>
    <property type="project" value="TreeGrafter"/>
</dbReference>
<name>A0A8C2BY80_CYPCA</name>
<dbReference type="GO" id="GO:0005886">
    <property type="term" value="C:plasma membrane"/>
    <property type="evidence" value="ECO:0007669"/>
    <property type="project" value="TreeGrafter"/>
</dbReference>
<feature type="transmembrane region" description="Helical" evidence="5">
    <location>
        <begin position="119"/>
        <end position="140"/>
    </location>
</feature>
<sequence length="482" mass="53302">MCVFSTDRTPGNVEANLAESSEFLSNADDKKTPHFTDFEGKTSFGMSVFNLGNAIMGSGILGLAYAMANTGIVLFVILLTVIAGLSAYSIHLLLKSSGVVGIRAYEQLGFRAFGTPGKMAAGIAITLQNIGAMSSYLYIVKYEFPLVIQAFLKWYLNGNYLVVIVSCSVILPLALMKQLGYLGYTSGFSLSCMVFFLIAVIYKKFQVKCPFAEFAHNNTVTSVNTSVAANAGGVQMTPGGDPACIPRLFNLNSQTAYTVPILAFAFVCHPEVLPIYTELRNPTKTKMQHVSNISIGVMYIMYLLAALFGYLTFVDKVEAELLHTYSRIDPYDTLILCVRVAVLTAVTLTVPIVLFPRNQAIQQLFFPNKTFWWPRHIAIAVTLLSLINLLVIFAPNILGIFGVIGATSAPCLIFIFPAVFYIRIVPKEEEPLRSAPKIIVSTWTCCIRFLPIHPQWDLVSYLLKECRCFENFHTVRLRSSEN</sequence>
<keyword evidence="4 5" id="KW-0472">Membrane</keyword>
<dbReference type="GO" id="GO:0015182">
    <property type="term" value="F:L-asparagine transmembrane transporter activity"/>
    <property type="evidence" value="ECO:0007669"/>
    <property type="project" value="TreeGrafter"/>
</dbReference>
<feature type="domain" description="Amino acid transporter transmembrane" evidence="6">
    <location>
        <begin position="41"/>
        <end position="445"/>
    </location>
</feature>
<evidence type="ECO:0000256" key="5">
    <source>
        <dbReference type="SAM" id="Phobius"/>
    </source>
</evidence>